<accession>A0A0C3S9Y0</accession>
<evidence type="ECO:0000313" key="2">
    <source>
        <dbReference type="EMBL" id="KIP06580.1"/>
    </source>
</evidence>
<dbReference type="PANTHER" id="PTHR36156">
    <property type="entry name" value="SLR2101 PROTEIN"/>
    <property type="match status" value="1"/>
</dbReference>
<protein>
    <recommendedName>
        <fullName evidence="1">Cupin type-2 domain-containing protein</fullName>
    </recommendedName>
</protein>
<reference evidence="2 3" key="1">
    <citation type="journal article" date="2014" name="PLoS Genet.">
        <title>Analysis of the Phlebiopsis gigantea genome, transcriptome and secretome provides insight into its pioneer colonization strategies of wood.</title>
        <authorList>
            <person name="Hori C."/>
            <person name="Ishida T."/>
            <person name="Igarashi K."/>
            <person name="Samejima M."/>
            <person name="Suzuki H."/>
            <person name="Master E."/>
            <person name="Ferreira P."/>
            <person name="Ruiz-Duenas F.J."/>
            <person name="Held B."/>
            <person name="Canessa P."/>
            <person name="Larrondo L.F."/>
            <person name="Schmoll M."/>
            <person name="Druzhinina I.S."/>
            <person name="Kubicek C.P."/>
            <person name="Gaskell J.A."/>
            <person name="Kersten P."/>
            <person name="St John F."/>
            <person name="Glasner J."/>
            <person name="Sabat G."/>
            <person name="Splinter BonDurant S."/>
            <person name="Syed K."/>
            <person name="Yadav J."/>
            <person name="Mgbeahuruike A.C."/>
            <person name="Kovalchuk A."/>
            <person name="Asiegbu F.O."/>
            <person name="Lackner G."/>
            <person name="Hoffmeister D."/>
            <person name="Rencoret J."/>
            <person name="Gutierrez A."/>
            <person name="Sun H."/>
            <person name="Lindquist E."/>
            <person name="Barry K."/>
            <person name="Riley R."/>
            <person name="Grigoriev I.V."/>
            <person name="Henrissat B."/>
            <person name="Kues U."/>
            <person name="Berka R.M."/>
            <person name="Martinez A.T."/>
            <person name="Covert S.F."/>
            <person name="Blanchette R.A."/>
            <person name="Cullen D."/>
        </authorList>
    </citation>
    <scope>NUCLEOTIDE SEQUENCE [LARGE SCALE GENOMIC DNA]</scope>
    <source>
        <strain evidence="2 3">11061_1 CR5-6</strain>
    </source>
</reference>
<dbReference type="EMBL" id="KN840515">
    <property type="protein sequence ID" value="KIP06580.1"/>
    <property type="molecule type" value="Genomic_DNA"/>
</dbReference>
<keyword evidence="3" id="KW-1185">Reference proteome</keyword>
<dbReference type="InterPro" id="IPR011051">
    <property type="entry name" value="RmlC_Cupin_sf"/>
</dbReference>
<dbReference type="HOGENOM" id="CLU_096188_2_2_1"/>
<feature type="domain" description="Cupin type-2" evidence="1">
    <location>
        <begin position="84"/>
        <end position="150"/>
    </location>
</feature>
<dbReference type="Proteomes" id="UP000053257">
    <property type="component" value="Unassembled WGS sequence"/>
</dbReference>
<dbReference type="STRING" id="745531.A0A0C3S9Y0"/>
<proteinExistence type="predicted"/>
<dbReference type="OrthoDB" id="5840532at2759"/>
<dbReference type="InterPro" id="IPR013096">
    <property type="entry name" value="Cupin_2"/>
</dbReference>
<dbReference type="InterPro" id="IPR047142">
    <property type="entry name" value="OryJ/VirC-like"/>
</dbReference>
<dbReference type="PANTHER" id="PTHR36156:SF2">
    <property type="entry name" value="CUPIN TYPE-2 DOMAIN-CONTAINING PROTEIN"/>
    <property type="match status" value="1"/>
</dbReference>
<dbReference type="InterPro" id="IPR014710">
    <property type="entry name" value="RmlC-like_jellyroll"/>
</dbReference>
<dbReference type="Pfam" id="PF07883">
    <property type="entry name" value="Cupin_2"/>
    <property type="match status" value="1"/>
</dbReference>
<name>A0A0C3S9Y0_PHLG1</name>
<dbReference type="SUPFAM" id="SSF51182">
    <property type="entry name" value="RmlC-like cupins"/>
    <property type="match status" value="1"/>
</dbReference>
<dbReference type="Gene3D" id="2.20.70.150">
    <property type="match status" value="1"/>
</dbReference>
<dbReference type="Gene3D" id="2.60.120.10">
    <property type="entry name" value="Jelly Rolls"/>
    <property type="match status" value="1"/>
</dbReference>
<dbReference type="CDD" id="cd02231">
    <property type="entry name" value="cupin_BLL6423-like"/>
    <property type="match status" value="1"/>
</dbReference>
<dbReference type="AlphaFoldDB" id="A0A0C3S9Y0"/>
<organism evidence="2 3">
    <name type="scientific">Phlebiopsis gigantea (strain 11061_1 CR5-6)</name>
    <name type="common">White-rot fungus</name>
    <name type="synonym">Peniophora gigantea</name>
    <dbReference type="NCBI Taxonomy" id="745531"/>
    <lineage>
        <taxon>Eukaryota</taxon>
        <taxon>Fungi</taxon>
        <taxon>Dikarya</taxon>
        <taxon>Basidiomycota</taxon>
        <taxon>Agaricomycotina</taxon>
        <taxon>Agaricomycetes</taxon>
        <taxon>Polyporales</taxon>
        <taxon>Phanerochaetaceae</taxon>
        <taxon>Phlebiopsis</taxon>
    </lineage>
</organism>
<sequence length="174" mass="19147">MSTTPSTTPGLPQVRRVVTGHTPEGKAIVVEDGTIAPRDRGMSQFIDLGWTTDCPANNNGEFTDEVKDHVADIYSETGSSFRAVDVPPGGGSIFHRTVTIDYGIVHSGKITCILDDGERVYLNAGDVILQRGTIHKWANETDEWTRMYFVMLPSTKVKVGERELEQEFHPPSTA</sequence>
<evidence type="ECO:0000313" key="3">
    <source>
        <dbReference type="Proteomes" id="UP000053257"/>
    </source>
</evidence>
<gene>
    <name evidence="2" type="ORF">PHLGIDRAFT_106848</name>
</gene>
<evidence type="ECO:0000259" key="1">
    <source>
        <dbReference type="Pfam" id="PF07883"/>
    </source>
</evidence>